<dbReference type="AlphaFoldDB" id="A0AAV2Z7K5"/>
<protein>
    <submittedName>
        <fullName evidence="2">Uncharacterized protein</fullName>
    </submittedName>
</protein>
<accession>A0AAV2Z7K5</accession>
<proteinExistence type="predicted"/>
<keyword evidence="3" id="KW-1185">Reference proteome</keyword>
<gene>
    <name evidence="2" type="ORF">N0F65_006156</name>
</gene>
<evidence type="ECO:0000256" key="1">
    <source>
        <dbReference type="SAM" id="MobiDB-lite"/>
    </source>
</evidence>
<sequence length="64" mass="7251">MWRSRLLRTALDDAEETSACMLLVSAQPSKRQRHGGSRPDRSPNRARDFQDGPKLLVQLSFAEP</sequence>
<organism evidence="2 3">
    <name type="scientific">Lagenidium giganteum</name>
    <dbReference type="NCBI Taxonomy" id="4803"/>
    <lineage>
        <taxon>Eukaryota</taxon>
        <taxon>Sar</taxon>
        <taxon>Stramenopiles</taxon>
        <taxon>Oomycota</taxon>
        <taxon>Peronosporomycetes</taxon>
        <taxon>Pythiales</taxon>
        <taxon>Pythiaceae</taxon>
    </lineage>
</organism>
<evidence type="ECO:0000313" key="3">
    <source>
        <dbReference type="Proteomes" id="UP001146120"/>
    </source>
</evidence>
<comment type="caution">
    <text evidence="2">The sequence shown here is derived from an EMBL/GenBank/DDBJ whole genome shotgun (WGS) entry which is preliminary data.</text>
</comment>
<dbReference type="EMBL" id="DAKRPA010000033">
    <property type="protein sequence ID" value="DBA02281.1"/>
    <property type="molecule type" value="Genomic_DNA"/>
</dbReference>
<reference evidence="2" key="1">
    <citation type="submission" date="2022-11" db="EMBL/GenBank/DDBJ databases">
        <authorList>
            <person name="Morgan W.R."/>
            <person name="Tartar A."/>
        </authorList>
    </citation>
    <scope>NUCLEOTIDE SEQUENCE</scope>
    <source>
        <strain evidence="2">ARSEF 373</strain>
    </source>
</reference>
<feature type="compositionally biased region" description="Basic and acidic residues" evidence="1">
    <location>
        <begin position="37"/>
        <end position="51"/>
    </location>
</feature>
<feature type="region of interest" description="Disordered" evidence="1">
    <location>
        <begin position="24"/>
        <end position="54"/>
    </location>
</feature>
<evidence type="ECO:0000313" key="2">
    <source>
        <dbReference type="EMBL" id="DBA02281.1"/>
    </source>
</evidence>
<reference evidence="2" key="2">
    <citation type="journal article" date="2023" name="Microbiol Resour">
        <title>Decontamination and Annotation of the Draft Genome Sequence of the Oomycete Lagenidium giganteum ARSEF 373.</title>
        <authorList>
            <person name="Morgan W.R."/>
            <person name="Tartar A."/>
        </authorList>
    </citation>
    <scope>NUCLEOTIDE SEQUENCE</scope>
    <source>
        <strain evidence="2">ARSEF 373</strain>
    </source>
</reference>
<dbReference type="Proteomes" id="UP001146120">
    <property type="component" value="Unassembled WGS sequence"/>
</dbReference>
<name>A0AAV2Z7K5_9STRA</name>